<reference evidence="9" key="2">
    <citation type="submission" date="2018-05" db="EMBL/GenBank/DDBJ databases">
        <authorList>
            <person name="Ferrari B."/>
        </authorList>
    </citation>
    <scope>NUCLEOTIDE SEQUENCE</scope>
    <source>
        <strain evidence="9">RRmetagenome_bin12</strain>
    </source>
</reference>
<keyword evidence="4 5" id="KW-0648">Protein biosynthesis</keyword>
<dbReference type="EC" id="2.1.2.9" evidence="2 5"/>
<accession>A0A934N6S4</accession>
<evidence type="ECO:0000256" key="2">
    <source>
        <dbReference type="ARBA" id="ARBA00012261"/>
    </source>
</evidence>
<feature type="domain" description="Formyl transferase N-terminal" evidence="6">
    <location>
        <begin position="1"/>
        <end position="178"/>
    </location>
</feature>
<feature type="binding site" evidence="5">
    <location>
        <begin position="107"/>
        <end position="110"/>
    </location>
    <ligand>
        <name>(6S)-5,6,7,8-tetrahydrofolate</name>
        <dbReference type="ChEBI" id="CHEBI:57453"/>
    </ligand>
</feature>
<evidence type="ECO:0000259" key="6">
    <source>
        <dbReference type="Pfam" id="PF00551"/>
    </source>
</evidence>
<comment type="similarity">
    <text evidence="1 5">Belongs to the Fmt family.</text>
</comment>
<dbReference type="RefSeq" id="WP_337314006.1">
    <property type="nucleotide sequence ID" value="NZ_JAEKNS010000151.1"/>
</dbReference>
<dbReference type="Pfam" id="PF00551">
    <property type="entry name" value="Formyl_trans_N"/>
    <property type="match status" value="1"/>
</dbReference>
<dbReference type="Proteomes" id="UP000248724">
    <property type="component" value="Unassembled WGS sequence"/>
</dbReference>
<dbReference type="EMBL" id="QHBU01000256">
    <property type="protein sequence ID" value="PZR78505.1"/>
    <property type="molecule type" value="Genomic_DNA"/>
</dbReference>
<dbReference type="AlphaFoldDB" id="A0A2W5Z6N1"/>
<comment type="catalytic activity">
    <reaction evidence="5">
        <text>L-methionyl-tRNA(fMet) + (6R)-10-formyltetrahydrofolate = N-formyl-L-methionyl-tRNA(fMet) + (6S)-5,6,7,8-tetrahydrofolate + H(+)</text>
        <dbReference type="Rhea" id="RHEA:24380"/>
        <dbReference type="Rhea" id="RHEA-COMP:9952"/>
        <dbReference type="Rhea" id="RHEA-COMP:9953"/>
        <dbReference type="ChEBI" id="CHEBI:15378"/>
        <dbReference type="ChEBI" id="CHEBI:57453"/>
        <dbReference type="ChEBI" id="CHEBI:78530"/>
        <dbReference type="ChEBI" id="CHEBI:78844"/>
        <dbReference type="ChEBI" id="CHEBI:195366"/>
        <dbReference type="EC" id="2.1.2.9"/>
    </reaction>
</comment>
<proteinExistence type="inferred from homology"/>
<evidence type="ECO:0000256" key="4">
    <source>
        <dbReference type="ARBA" id="ARBA00022917"/>
    </source>
</evidence>
<evidence type="ECO:0000313" key="11">
    <source>
        <dbReference type="Proteomes" id="UP000606991"/>
    </source>
</evidence>
<dbReference type="GO" id="GO:0005829">
    <property type="term" value="C:cytosol"/>
    <property type="evidence" value="ECO:0007669"/>
    <property type="project" value="TreeGrafter"/>
</dbReference>
<evidence type="ECO:0000313" key="10">
    <source>
        <dbReference type="Proteomes" id="UP000248724"/>
    </source>
</evidence>
<dbReference type="NCBIfam" id="TIGR00460">
    <property type="entry name" value="fmt"/>
    <property type="match status" value="1"/>
</dbReference>
<dbReference type="InterPro" id="IPR041711">
    <property type="entry name" value="Met-tRNA-FMT_N"/>
</dbReference>
<dbReference type="SUPFAM" id="SSF53328">
    <property type="entry name" value="Formyltransferase"/>
    <property type="match status" value="1"/>
</dbReference>
<dbReference type="PANTHER" id="PTHR11138">
    <property type="entry name" value="METHIONYL-TRNA FORMYLTRANSFERASE"/>
    <property type="match status" value="1"/>
</dbReference>
<accession>A0A2W5Z6N1</accession>
<evidence type="ECO:0000313" key="8">
    <source>
        <dbReference type="EMBL" id="MBJ7596193.1"/>
    </source>
</evidence>
<dbReference type="InterPro" id="IPR005794">
    <property type="entry name" value="Fmt"/>
</dbReference>
<dbReference type="Pfam" id="PF02911">
    <property type="entry name" value="Formyl_trans_C"/>
    <property type="match status" value="1"/>
</dbReference>
<dbReference type="Proteomes" id="UP000606991">
    <property type="component" value="Unassembled WGS sequence"/>
</dbReference>
<feature type="domain" description="Formyl transferase C-terminal" evidence="7">
    <location>
        <begin position="202"/>
        <end position="300"/>
    </location>
</feature>
<dbReference type="GO" id="GO:0004479">
    <property type="term" value="F:methionyl-tRNA formyltransferase activity"/>
    <property type="evidence" value="ECO:0007669"/>
    <property type="project" value="UniProtKB-UniRule"/>
</dbReference>
<keyword evidence="3 5" id="KW-0808">Transferase</keyword>
<dbReference type="HAMAP" id="MF_00182">
    <property type="entry name" value="Formyl_trans"/>
    <property type="match status" value="1"/>
</dbReference>
<evidence type="ECO:0000256" key="3">
    <source>
        <dbReference type="ARBA" id="ARBA00022679"/>
    </source>
</evidence>
<name>A0A2W5Z6N1_9BACT</name>
<dbReference type="Gene3D" id="3.40.50.12230">
    <property type="match status" value="1"/>
</dbReference>
<dbReference type="InterPro" id="IPR036477">
    <property type="entry name" value="Formyl_transf_N_sf"/>
</dbReference>
<evidence type="ECO:0000313" key="9">
    <source>
        <dbReference type="EMBL" id="PZR78505.1"/>
    </source>
</evidence>
<dbReference type="SUPFAM" id="SSF50486">
    <property type="entry name" value="FMT C-terminal domain-like"/>
    <property type="match status" value="1"/>
</dbReference>
<dbReference type="CDD" id="cd08704">
    <property type="entry name" value="Met_tRNA_FMT_C"/>
    <property type="match status" value="1"/>
</dbReference>
<dbReference type="PANTHER" id="PTHR11138:SF5">
    <property type="entry name" value="METHIONYL-TRNA FORMYLTRANSFERASE, MITOCHONDRIAL"/>
    <property type="match status" value="1"/>
</dbReference>
<evidence type="ECO:0000256" key="1">
    <source>
        <dbReference type="ARBA" id="ARBA00010699"/>
    </source>
</evidence>
<dbReference type="PROSITE" id="PS00373">
    <property type="entry name" value="GART"/>
    <property type="match status" value="1"/>
</dbReference>
<reference evidence="8 11" key="3">
    <citation type="submission" date="2020-10" db="EMBL/GenBank/DDBJ databases">
        <title>Ca. Dormibacterota MAGs.</title>
        <authorList>
            <person name="Montgomery K."/>
        </authorList>
    </citation>
    <scope>NUCLEOTIDE SEQUENCE [LARGE SCALE GENOMIC DNA]</scope>
    <source>
        <strain evidence="8">SC8812_S17_18</strain>
    </source>
</reference>
<dbReference type="InterPro" id="IPR005793">
    <property type="entry name" value="Formyl_trans_C"/>
</dbReference>
<gene>
    <name evidence="5" type="primary">fmt</name>
    <name evidence="9" type="ORF">DLM65_12680</name>
    <name evidence="8" type="ORF">JF886_15290</name>
</gene>
<dbReference type="InterPro" id="IPR044135">
    <property type="entry name" value="Met-tRNA-FMT_C"/>
</dbReference>
<comment type="function">
    <text evidence="5">Attaches a formyl group to the free amino group of methionyl-tRNA(fMet). The formyl group appears to play a dual role in the initiator identity of N-formylmethionyl-tRNA by promoting its recognition by IF2 and preventing the misappropriation of this tRNA by the elongation apparatus.</text>
</comment>
<dbReference type="EMBL" id="JAEKNS010000151">
    <property type="protein sequence ID" value="MBJ7596193.1"/>
    <property type="molecule type" value="Genomic_DNA"/>
</dbReference>
<organism evidence="9 10">
    <name type="scientific">Candidatus Aeolococcus gillhamiae</name>
    <dbReference type="NCBI Taxonomy" id="3127015"/>
    <lineage>
        <taxon>Bacteria</taxon>
        <taxon>Bacillati</taxon>
        <taxon>Candidatus Dormiibacterota</taxon>
        <taxon>Candidatus Dormibacteria</taxon>
        <taxon>Candidatus Aeolococcales</taxon>
        <taxon>Candidatus Aeolococcaceae</taxon>
        <taxon>Candidatus Aeolococcus</taxon>
    </lineage>
</organism>
<dbReference type="InterPro" id="IPR002376">
    <property type="entry name" value="Formyl_transf_N"/>
</dbReference>
<dbReference type="InterPro" id="IPR001555">
    <property type="entry name" value="GART_AS"/>
</dbReference>
<evidence type="ECO:0000259" key="7">
    <source>
        <dbReference type="Pfam" id="PF02911"/>
    </source>
</evidence>
<sequence length="307" mass="31791">MRIVFCGTAHFAVPSLRALVPEHEVVAVVTQPDRSGSRGRPAPRPVGETAARLGLPMLRPERIRAPESVAEILSLAPDALVVAAYGQIIPALLLDASLHGGVNVHGSLLPRWRGAAPVAAAILAGDTRTGVSIMRMDAGLDTGPVYATSETEIGADQTAPSLTGRLADAGARLLLEVLSGLEDGSVAAVAQDDSQATYAPRLRREDGNLEWSSIGAVDLDRRVRALQPWPGVTAPLGGQPVRILEGAPAGSTDATGAPGEVLGLSGEAADVATMSGVYRLARVQPAGSRPMTAAAYLRGRRVQLAPR</sequence>
<evidence type="ECO:0000256" key="5">
    <source>
        <dbReference type="HAMAP-Rule" id="MF_00182"/>
    </source>
</evidence>
<dbReference type="InterPro" id="IPR011034">
    <property type="entry name" value="Formyl_transferase-like_C_sf"/>
</dbReference>
<dbReference type="CDD" id="cd08646">
    <property type="entry name" value="FMT_core_Met-tRNA-FMT_N"/>
    <property type="match status" value="1"/>
</dbReference>
<protein>
    <recommendedName>
        <fullName evidence="2 5">Methionyl-tRNA formyltransferase</fullName>
        <ecNumber evidence="2 5">2.1.2.9</ecNumber>
    </recommendedName>
</protein>
<comment type="caution">
    <text evidence="9">The sequence shown here is derived from an EMBL/GenBank/DDBJ whole genome shotgun (WGS) entry which is preliminary data.</text>
</comment>
<reference evidence="9 10" key="1">
    <citation type="journal article" date="2017" name="Nature">
        <title>Atmospheric trace gases support primary production in Antarctic desert surface soil.</title>
        <authorList>
            <person name="Ji M."/>
            <person name="Greening C."/>
            <person name="Vanwonterghem I."/>
            <person name="Carere C.R."/>
            <person name="Bay S.K."/>
            <person name="Steen J.A."/>
            <person name="Montgomery K."/>
            <person name="Lines T."/>
            <person name="Beardall J."/>
            <person name="van Dorst J."/>
            <person name="Snape I."/>
            <person name="Stott M.B."/>
            <person name="Hugenholtz P."/>
            <person name="Ferrari B.C."/>
        </authorList>
    </citation>
    <scope>NUCLEOTIDE SEQUENCE [LARGE SCALE GENOMIC DNA]</scope>
    <source>
        <strain evidence="9">RRmetagenome_bin12</strain>
    </source>
</reference>